<sequence>MFLDREEVDLTSGGIVTPLLYLSIPLIITNVLQTAYNVADTFWLGRYGTTEVAAISFAFPIVFLLISVAMGLSVAGSILVAQYIGADRESDAEYAASQTVVFSIIGALAIGVGGYFVVEDLLALFGAEPAVVAAATSYMRIYSLGLVFVFGFFMFISLMRGYGDTVTPMLIMLVSVVINIVLDPLVIFGVGPFPELGIAGAAYATIFARAVTLVLGLWLMFRGYRGVRIRLSQMVPDLSYGWKLVRLGLPASVEGASRALSITLLLFIVALFSTPVVAAYGIGTRILSVIILPAVALSQGVETMTGQNIGAGNPDRAAAANRFAALVLFVSLTTVGLLSTLVAEPLVALFTNDPAVVDAGANFLYFVAPTFGLFGVMYTYMGGFRGAGMTMTAAGLVIVAFGVVQLPVAWLGASVLGPTGIWLSFVVSHLVGALVAIGWFRRGTWRTDDLAGDSIRGPSLEREPSSSD</sequence>
<keyword evidence="2" id="KW-0813">Transport</keyword>
<dbReference type="PIRSF" id="PIRSF006603">
    <property type="entry name" value="DinF"/>
    <property type="match status" value="1"/>
</dbReference>
<evidence type="ECO:0000313" key="9">
    <source>
        <dbReference type="Proteomes" id="UP000318864"/>
    </source>
</evidence>
<comment type="subcellular location">
    <subcellularLocation>
        <location evidence="1">Cell membrane</location>
        <topology evidence="1">Multi-pass membrane protein</topology>
    </subcellularLocation>
</comment>
<feature type="transmembrane region" description="Helical" evidence="7">
    <location>
        <begin position="138"/>
        <end position="158"/>
    </location>
</feature>
<dbReference type="InterPro" id="IPR052031">
    <property type="entry name" value="Membrane_Transporter-Flippase"/>
</dbReference>
<dbReference type="InterPro" id="IPR002528">
    <property type="entry name" value="MATE_fam"/>
</dbReference>
<feature type="transmembrane region" description="Helical" evidence="7">
    <location>
        <begin position="196"/>
        <end position="221"/>
    </location>
</feature>
<dbReference type="PANTHER" id="PTHR43549:SF2">
    <property type="entry name" value="MULTIDRUG RESISTANCE PROTEIN NORM-RELATED"/>
    <property type="match status" value="1"/>
</dbReference>
<keyword evidence="3" id="KW-1003">Cell membrane</keyword>
<dbReference type="Proteomes" id="UP000318864">
    <property type="component" value="Unassembled WGS sequence"/>
</dbReference>
<dbReference type="NCBIfam" id="TIGR00797">
    <property type="entry name" value="matE"/>
    <property type="match status" value="1"/>
</dbReference>
<keyword evidence="5 7" id="KW-1133">Transmembrane helix</keyword>
<evidence type="ECO:0000256" key="1">
    <source>
        <dbReference type="ARBA" id="ARBA00004651"/>
    </source>
</evidence>
<evidence type="ECO:0000256" key="5">
    <source>
        <dbReference type="ARBA" id="ARBA00022989"/>
    </source>
</evidence>
<keyword evidence="4 7" id="KW-0812">Transmembrane</keyword>
<keyword evidence="9" id="KW-1185">Reference proteome</keyword>
<keyword evidence="6 7" id="KW-0472">Membrane</keyword>
<feature type="transmembrane region" description="Helical" evidence="7">
    <location>
        <begin position="259"/>
        <end position="280"/>
    </location>
</feature>
<gene>
    <name evidence="8" type="ORF">D8Y22_00940</name>
</gene>
<evidence type="ECO:0000256" key="3">
    <source>
        <dbReference type="ARBA" id="ARBA00022475"/>
    </source>
</evidence>
<dbReference type="PANTHER" id="PTHR43549">
    <property type="entry name" value="MULTIDRUG RESISTANCE PROTEIN YPNP-RELATED"/>
    <property type="match status" value="1"/>
</dbReference>
<dbReference type="GO" id="GO:0042910">
    <property type="term" value="F:xenobiotic transmembrane transporter activity"/>
    <property type="evidence" value="ECO:0007669"/>
    <property type="project" value="InterPro"/>
</dbReference>
<evidence type="ECO:0000313" key="8">
    <source>
        <dbReference type="EMBL" id="THE66863.1"/>
    </source>
</evidence>
<feature type="transmembrane region" description="Helical" evidence="7">
    <location>
        <begin position="52"/>
        <end position="80"/>
    </location>
</feature>
<protein>
    <submittedName>
        <fullName evidence="8">MATE family efflux transporter</fullName>
    </submittedName>
</protein>
<dbReference type="CDD" id="cd13142">
    <property type="entry name" value="MATE_like_12"/>
    <property type="match status" value="1"/>
</dbReference>
<dbReference type="EMBL" id="RBZW01000003">
    <property type="protein sequence ID" value="THE66863.1"/>
    <property type="molecule type" value="Genomic_DNA"/>
</dbReference>
<dbReference type="InterPro" id="IPR048279">
    <property type="entry name" value="MdtK-like"/>
</dbReference>
<organism evidence="8 9">
    <name type="scientific">Salinadaptatus halalkaliphilus</name>
    <dbReference type="NCBI Taxonomy" id="2419781"/>
    <lineage>
        <taxon>Archaea</taxon>
        <taxon>Methanobacteriati</taxon>
        <taxon>Methanobacteriota</taxon>
        <taxon>Stenosarchaea group</taxon>
        <taxon>Halobacteria</taxon>
        <taxon>Halobacteriales</taxon>
        <taxon>Natrialbaceae</taxon>
        <taxon>Salinadaptatus</taxon>
    </lineage>
</organism>
<accession>A0A4S3TTW0</accession>
<feature type="transmembrane region" description="Helical" evidence="7">
    <location>
        <begin position="100"/>
        <end position="118"/>
    </location>
</feature>
<feature type="transmembrane region" description="Helical" evidence="7">
    <location>
        <begin position="419"/>
        <end position="440"/>
    </location>
</feature>
<name>A0A4S3TTW0_9EURY</name>
<dbReference type="GO" id="GO:0005886">
    <property type="term" value="C:plasma membrane"/>
    <property type="evidence" value="ECO:0007669"/>
    <property type="project" value="UniProtKB-SubCell"/>
</dbReference>
<comment type="caution">
    <text evidence="8">The sequence shown here is derived from an EMBL/GenBank/DDBJ whole genome shotgun (WGS) entry which is preliminary data.</text>
</comment>
<feature type="transmembrane region" description="Helical" evidence="7">
    <location>
        <begin position="12"/>
        <end position="32"/>
    </location>
</feature>
<proteinExistence type="predicted"/>
<evidence type="ECO:0000256" key="6">
    <source>
        <dbReference type="ARBA" id="ARBA00023136"/>
    </source>
</evidence>
<feature type="transmembrane region" description="Helical" evidence="7">
    <location>
        <begin position="363"/>
        <end position="381"/>
    </location>
</feature>
<feature type="transmembrane region" description="Helical" evidence="7">
    <location>
        <begin position="393"/>
        <end position="413"/>
    </location>
</feature>
<feature type="transmembrane region" description="Helical" evidence="7">
    <location>
        <begin position="170"/>
        <end position="190"/>
    </location>
</feature>
<dbReference type="AlphaFoldDB" id="A0A4S3TTW0"/>
<reference evidence="8 9" key="1">
    <citation type="submission" date="2018-10" db="EMBL/GenBank/DDBJ databases">
        <title>Natronolimnobius sp. XQ-INN 246 isolated from Inner Mongolia Autonomous Region of China.</title>
        <authorList>
            <person name="Xue Q."/>
        </authorList>
    </citation>
    <scope>NUCLEOTIDE SEQUENCE [LARGE SCALE GENOMIC DNA]</scope>
    <source>
        <strain evidence="8 9">XQ-INN 246</strain>
    </source>
</reference>
<evidence type="ECO:0000256" key="4">
    <source>
        <dbReference type="ARBA" id="ARBA00022692"/>
    </source>
</evidence>
<dbReference type="GO" id="GO:0015297">
    <property type="term" value="F:antiporter activity"/>
    <property type="evidence" value="ECO:0007669"/>
    <property type="project" value="InterPro"/>
</dbReference>
<feature type="transmembrane region" description="Helical" evidence="7">
    <location>
        <begin position="323"/>
        <end position="343"/>
    </location>
</feature>
<evidence type="ECO:0000256" key="2">
    <source>
        <dbReference type="ARBA" id="ARBA00022448"/>
    </source>
</evidence>
<dbReference type="Pfam" id="PF01554">
    <property type="entry name" value="MatE"/>
    <property type="match status" value="2"/>
</dbReference>
<evidence type="ECO:0000256" key="7">
    <source>
        <dbReference type="SAM" id="Phobius"/>
    </source>
</evidence>